<evidence type="ECO:0000313" key="3">
    <source>
        <dbReference type="Proteomes" id="UP000030121"/>
    </source>
</evidence>
<dbReference type="AlphaFoldDB" id="A0A0A2MNU6"/>
<dbReference type="RefSeq" id="WP_026981609.1">
    <property type="nucleotide sequence ID" value="NZ_JRLW01000004.1"/>
</dbReference>
<dbReference type="Proteomes" id="UP000030121">
    <property type="component" value="Unassembled WGS sequence"/>
</dbReference>
<evidence type="ECO:0008006" key="4">
    <source>
        <dbReference type="Google" id="ProtNLM"/>
    </source>
</evidence>
<proteinExistence type="predicted"/>
<gene>
    <name evidence="2" type="ORF">Q764_04980</name>
</gene>
<dbReference type="STRING" id="1121899.GCA_000430025_01383"/>
<reference evidence="2 3" key="1">
    <citation type="submission" date="2013-09" db="EMBL/GenBank/DDBJ databases">
        <authorList>
            <person name="Zeng Z."/>
            <person name="Chen C."/>
        </authorList>
    </citation>
    <scope>NUCLEOTIDE SEQUENCE [LARGE SCALE GENOMIC DNA]</scope>
    <source>
        <strain evidence="2 3">GH29-5</strain>
    </source>
</reference>
<evidence type="ECO:0000313" key="2">
    <source>
        <dbReference type="EMBL" id="KGO89965.1"/>
    </source>
</evidence>
<feature type="signal peptide" evidence="1">
    <location>
        <begin position="1"/>
        <end position="20"/>
    </location>
</feature>
<keyword evidence="1" id="KW-0732">Signal</keyword>
<dbReference type="eggNOG" id="ENOG5032WCC">
    <property type="taxonomic scope" value="Bacteria"/>
</dbReference>
<dbReference type="PROSITE" id="PS51257">
    <property type="entry name" value="PROKAR_LIPOPROTEIN"/>
    <property type="match status" value="1"/>
</dbReference>
<comment type="caution">
    <text evidence="2">The sequence shown here is derived from an EMBL/GenBank/DDBJ whole genome shotgun (WGS) entry which is preliminary data.</text>
</comment>
<organism evidence="2 3">
    <name type="scientific">Flavobacterium suncheonense GH29-5 = DSM 17707</name>
    <dbReference type="NCBI Taxonomy" id="1121899"/>
    <lineage>
        <taxon>Bacteria</taxon>
        <taxon>Pseudomonadati</taxon>
        <taxon>Bacteroidota</taxon>
        <taxon>Flavobacteriia</taxon>
        <taxon>Flavobacteriales</taxon>
        <taxon>Flavobacteriaceae</taxon>
        <taxon>Flavobacterium</taxon>
    </lineage>
</organism>
<accession>A0A0A2MNU6</accession>
<dbReference type="EMBL" id="JRLW01000004">
    <property type="protein sequence ID" value="KGO89965.1"/>
    <property type="molecule type" value="Genomic_DNA"/>
</dbReference>
<sequence>MKSKLLLAAALCGILFSCSSDDSSSDNPTPDTNFTISLITGKYWTYDVEDSNANQFRDSLYISGDTLINGITHKKFKVKDDVAAGFYSSSLRNNGVRESDNKLLLSGDLSLGMGEQLPIALDLTLSNFVIFKKNAAVNEQLSSKTGVIEQEFSGYPIKINYTLKSFGGETISNFTSPNNDVYTNVRTSKIVLRASITTEQSVGGFPITVTIMPEQDVLISRQYIADEIGVAYVKTEMQYQLASLPPTIPIPFPDSGSQTQEEFLDTYN</sequence>
<feature type="chain" id="PRO_5001991734" description="Lipoprotein" evidence="1">
    <location>
        <begin position="21"/>
        <end position="268"/>
    </location>
</feature>
<protein>
    <recommendedName>
        <fullName evidence="4">Lipoprotein</fullName>
    </recommendedName>
</protein>
<dbReference type="OrthoDB" id="1435518at2"/>
<keyword evidence="3" id="KW-1185">Reference proteome</keyword>
<name>A0A0A2MNU6_9FLAO</name>
<evidence type="ECO:0000256" key="1">
    <source>
        <dbReference type="SAM" id="SignalP"/>
    </source>
</evidence>